<protein>
    <recommendedName>
        <fullName evidence="3">tRNA (cytosine(38)-C(5))-methyltransferase</fullName>
        <ecNumber evidence="2">2.1.1.204</ecNumber>
    </recommendedName>
    <alternativeName>
        <fullName evidence="4">DNA (cytosine-5)-methyltransferase-like protein 2</fullName>
    </alternativeName>
</protein>
<dbReference type="InterPro" id="IPR029063">
    <property type="entry name" value="SAM-dependent_MTases_sf"/>
</dbReference>
<accession>A0A167VNL1</accession>
<gene>
    <name evidence="5" type="ORF">FIBSPDRAFT_967491</name>
</gene>
<evidence type="ECO:0000256" key="4">
    <source>
        <dbReference type="ARBA" id="ARBA00042810"/>
    </source>
</evidence>
<dbReference type="Gene3D" id="3.90.120.10">
    <property type="entry name" value="DNA Methylase, subunit A, domain 2"/>
    <property type="match status" value="1"/>
</dbReference>
<dbReference type="STRING" id="436010.A0A167VNL1"/>
<dbReference type="PROSITE" id="PS00095">
    <property type="entry name" value="C5_MTASE_2"/>
    <property type="match status" value="1"/>
</dbReference>
<dbReference type="InterPro" id="IPR050750">
    <property type="entry name" value="C5-MTase"/>
</dbReference>
<reference evidence="5" key="1">
    <citation type="journal article" date="2016" name="Mol. Biol. Evol.">
        <title>Comparative Genomics of Early-Diverging Mushroom-Forming Fungi Provides Insights into the Origins of Lignocellulose Decay Capabilities.</title>
        <authorList>
            <person name="Nagy L.G."/>
            <person name="Riley R."/>
            <person name="Tritt A."/>
            <person name="Adam C."/>
            <person name="Daum C."/>
            <person name="Floudas D."/>
            <person name="Sun H."/>
            <person name="Yadav J.S."/>
            <person name="Pangilinan J."/>
            <person name="Larsson K.H."/>
            <person name="Matsuura K."/>
            <person name="Barry K."/>
            <person name="Labutti K."/>
            <person name="Kuo R."/>
            <person name="Ohm R.A."/>
            <person name="Bhattacharya S.S."/>
            <person name="Shirouzu T."/>
            <person name="Yoshinaga Y."/>
            <person name="Martin F.M."/>
            <person name="Grigoriev I.V."/>
            <person name="Hibbett D.S."/>
        </authorList>
    </citation>
    <scope>NUCLEOTIDE SEQUENCE [LARGE SCALE GENOMIC DNA]</scope>
    <source>
        <strain evidence="5">CBS 109695</strain>
    </source>
</reference>
<dbReference type="GO" id="GO:0005634">
    <property type="term" value="C:nucleus"/>
    <property type="evidence" value="ECO:0007669"/>
    <property type="project" value="TreeGrafter"/>
</dbReference>
<dbReference type="PANTHER" id="PTHR46098">
    <property type="entry name" value="TRNA (CYTOSINE(38)-C(5))-METHYLTRANSFERASE"/>
    <property type="match status" value="1"/>
</dbReference>
<name>A0A167VNL1_9AGAM</name>
<organism evidence="5">
    <name type="scientific">Athelia psychrophila</name>
    <dbReference type="NCBI Taxonomy" id="1759441"/>
    <lineage>
        <taxon>Eukaryota</taxon>
        <taxon>Fungi</taxon>
        <taxon>Dikarya</taxon>
        <taxon>Basidiomycota</taxon>
        <taxon>Agaricomycotina</taxon>
        <taxon>Agaricomycetes</taxon>
        <taxon>Agaricomycetidae</taxon>
        <taxon>Atheliales</taxon>
        <taxon>Atheliaceae</taxon>
        <taxon>Athelia</taxon>
    </lineage>
</organism>
<dbReference type="InterPro" id="IPR031303">
    <property type="entry name" value="C5_meth_CS"/>
</dbReference>
<evidence type="ECO:0000256" key="3">
    <source>
        <dbReference type="ARBA" id="ARBA00039681"/>
    </source>
</evidence>
<dbReference type="EC" id="2.1.1.204" evidence="2"/>
<sequence length="102" mass="11853">MNEALNTTAVFDTFSKAQEDGEGQAVRLLDPLHLRYFTPSELLRLFHLDISRYNSDSEIFVWPEGISTKTKYRLIGNSVNVQVVEALINFLYDFPERLYLHN</sequence>
<evidence type="ECO:0000256" key="1">
    <source>
        <dbReference type="ARBA" id="ARBA00022691"/>
    </source>
</evidence>
<dbReference type="PANTHER" id="PTHR46098:SF1">
    <property type="entry name" value="TRNA (CYTOSINE(38)-C(5))-METHYLTRANSFERASE"/>
    <property type="match status" value="1"/>
</dbReference>
<dbReference type="AlphaFoldDB" id="A0A167VNL1"/>
<proteinExistence type="predicted"/>
<evidence type="ECO:0000313" key="5">
    <source>
        <dbReference type="EMBL" id="KZP05206.1"/>
    </source>
</evidence>
<keyword evidence="1" id="KW-0949">S-adenosyl-L-methionine</keyword>
<dbReference type="OrthoDB" id="414133at2759"/>
<dbReference type="EMBL" id="KV417855">
    <property type="protein sequence ID" value="KZP05206.1"/>
    <property type="molecule type" value="Genomic_DNA"/>
</dbReference>
<dbReference type="SUPFAM" id="SSF53335">
    <property type="entry name" value="S-adenosyl-L-methionine-dependent methyltransferases"/>
    <property type="match status" value="1"/>
</dbReference>
<evidence type="ECO:0000256" key="2">
    <source>
        <dbReference type="ARBA" id="ARBA00039081"/>
    </source>
</evidence>